<accession>A0ABR0M8B9</accession>
<feature type="region of interest" description="Disordered" evidence="1">
    <location>
        <begin position="558"/>
        <end position="593"/>
    </location>
</feature>
<feature type="region of interest" description="Disordered" evidence="1">
    <location>
        <begin position="416"/>
        <end position="541"/>
    </location>
</feature>
<feature type="region of interest" description="Disordered" evidence="1">
    <location>
        <begin position="1"/>
        <end position="27"/>
    </location>
</feature>
<feature type="compositionally biased region" description="Polar residues" evidence="1">
    <location>
        <begin position="487"/>
        <end position="513"/>
    </location>
</feature>
<feature type="compositionally biased region" description="Low complexity" evidence="1">
    <location>
        <begin position="560"/>
        <end position="587"/>
    </location>
</feature>
<evidence type="ECO:0000256" key="1">
    <source>
        <dbReference type="SAM" id="MobiDB-lite"/>
    </source>
</evidence>
<name>A0ABR0M8B9_9PEZI</name>
<protein>
    <submittedName>
        <fullName evidence="2">Uncharacterized protein</fullName>
    </submittedName>
</protein>
<feature type="region of interest" description="Disordered" evidence="1">
    <location>
        <begin position="1004"/>
        <end position="1059"/>
    </location>
</feature>
<reference evidence="2 3" key="1">
    <citation type="submission" date="2023-08" db="EMBL/GenBank/DDBJ databases">
        <title>Black Yeasts Isolated from many extreme environments.</title>
        <authorList>
            <person name="Coleine C."/>
            <person name="Stajich J.E."/>
            <person name="Selbmann L."/>
        </authorList>
    </citation>
    <scope>NUCLEOTIDE SEQUENCE [LARGE SCALE GENOMIC DNA]</scope>
    <source>
        <strain evidence="2 3">CCFEE 536</strain>
    </source>
</reference>
<proteinExistence type="predicted"/>
<feature type="compositionally biased region" description="Low complexity" evidence="1">
    <location>
        <begin position="428"/>
        <end position="451"/>
    </location>
</feature>
<dbReference type="Proteomes" id="UP001357485">
    <property type="component" value="Unassembled WGS sequence"/>
</dbReference>
<dbReference type="EMBL" id="JAVRRA010000051">
    <property type="protein sequence ID" value="KAK5295320.1"/>
    <property type="molecule type" value="Genomic_DNA"/>
</dbReference>
<evidence type="ECO:0000313" key="2">
    <source>
        <dbReference type="EMBL" id="KAK5295320.1"/>
    </source>
</evidence>
<sequence length="1082" mass="109672">MELHKYVAGSRKQRNSDVNPDHTKFEHNDEQRHISCDVEFSEGQHDSSPCDHRLLDKVFQYDWKFPQCHRKRFRVFLQFRMDVVVKRLPVAFCQLLYLHDASLYIQYTASLPRAHGTASYYYINTTITDSINITTVSTNAPPGPSCTLGCNECSQLWDIWDTELGRATELLPACDFQAQRGCPFTTTTTSCNPATAVFQGYGTANPNCFFEAQNVQLAFWPVSTKPDNISTLCGGHQITVKDNATGIVTALALGTTLTSPTVYVMFSTLYALDACGNTLGTPLSNYVLPQSSSQISTQCGRYHAGLGIGSPMNFADMNSPVPWSAYSCMPQCGQGGGEWKNFCSTIWDDFLPQLAYPTDVNRIQPEWKSCTFMLYGNFLFDPPIALQPASVLATPTPLTSAATTPASPLSIPTIVTQSAQPAPPSPKPTVSSAPISSASPGSALPSSGTSPVADNAPAVDSSPVLATASSPPSFPSSASFIKPLPSSPTVRTIQSADPSTEPATAVPSRSLTPSPVPSAGGSAAPTISTVADPAPSTAVSPTSINVGGVIASILGSKGNPASASTAAGPGSHSAGSQQSSSTAGSQSFSMDPSSQASNIIAKTSVTAGGIPIAAGASSGVVVVAGSTLQAGDATVINNVPVSVASNGIVVGGSTITLNPTPTSTQYSLVATAGGNSLTTTLDSGVTVVNAQTLSPGYTTVIDNTPLSVGSKAVVVAGSTMSFLSGVIASATPFATIGGQTVFAGPTGAVVIGEHTLTLVETTAANNMHVTSLALPSPTLPNALSVLSAAEAAITQSAAIVTIGGQIYTARPGGILEIASSVKLSVGGPDVTVAGRVVSLGSSGIVVDSSTVAFSAPQAMASQLLTAPVAAYSTNSNGAVVVDGSTLRPGGAAATLSGQTISAASSGVVIVKDGQTYTQAFRTVASSGRPEAAAVTEAVLTIGASTYTASERIGSSGGRVVVIGSSTLTIDGAPITVNGQTISAAPAGLVVGGGSRTTVVPFHTTTVSNNNNPTGTGSSTLSAGSPATVPPAQTSDVSGATASAVSSTSTARSSGAEASRTRPLLRGNHLMAVAVSAVCILVI</sequence>
<feature type="compositionally biased region" description="Low complexity" evidence="1">
    <location>
        <begin position="1033"/>
        <end position="1057"/>
    </location>
</feature>
<keyword evidence="3" id="KW-1185">Reference proteome</keyword>
<gene>
    <name evidence="2" type="ORF">LTR16_001137</name>
</gene>
<comment type="caution">
    <text evidence="2">The sequence shown here is derived from an EMBL/GenBank/DDBJ whole genome shotgun (WGS) entry which is preliminary data.</text>
</comment>
<feature type="compositionally biased region" description="Low complexity" evidence="1">
    <location>
        <begin position="468"/>
        <end position="480"/>
    </location>
</feature>
<organism evidence="2 3">
    <name type="scientific">Cryomyces antarcticus</name>
    <dbReference type="NCBI Taxonomy" id="329879"/>
    <lineage>
        <taxon>Eukaryota</taxon>
        <taxon>Fungi</taxon>
        <taxon>Dikarya</taxon>
        <taxon>Ascomycota</taxon>
        <taxon>Pezizomycotina</taxon>
        <taxon>Dothideomycetes</taxon>
        <taxon>Dothideomycetes incertae sedis</taxon>
        <taxon>Cryomyces</taxon>
    </lineage>
</organism>
<evidence type="ECO:0000313" key="3">
    <source>
        <dbReference type="Proteomes" id="UP001357485"/>
    </source>
</evidence>
<feature type="compositionally biased region" description="Low complexity" evidence="1">
    <location>
        <begin position="1004"/>
        <end position="1026"/>
    </location>
</feature>